<evidence type="ECO:0000313" key="8">
    <source>
        <dbReference type="EMBL" id="QTE50966.1"/>
    </source>
</evidence>
<dbReference type="InterPro" id="IPR036249">
    <property type="entry name" value="Thioredoxin-like_sf"/>
</dbReference>
<accession>A0AAE6JJD8</accession>
<evidence type="ECO:0000313" key="7">
    <source>
        <dbReference type="EMBL" id="QEM06503.1"/>
    </source>
</evidence>
<dbReference type="InterPro" id="IPR018247">
    <property type="entry name" value="EF_Hand_1_Ca_BS"/>
</dbReference>
<dbReference type="Proteomes" id="UP000663940">
    <property type="component" value="Chromosome"/>
</dbReference>
<keyword evidence="10" id="KW-1185">Reference proteome</keyword>
<dbReference type="InterPro" id="IPR050553">
    <property type="entry name" value="Thioredoxin_ResA/DsbE_sf"/>
</dbReference>
<feature type="signal peptide" evidence="5">
    <location>
        <begin position="1"/>
        <end position="19"/>
    </location>
</feature>
<feature type="domain" description="Thioredoxin" evidence="6">
    <location>
        <begin position="293"/>
        <end position="435"/>
    </location>
</feature>
<dbReference type="InterPro" id="IPR012336">
    <property type="entry name" value="Thioredoxin-like_fold"/>
</dbReference>
<evidence type="ECO:0000256" key="3">
    <source>
        <dbReference type="ARBA" id="ARBA00023157"/>
    </source>
</evidence>
<keyword evidence="2" id="KW-0201">Cytochrome c-type biogenesis</keyword>
<dbReference type="SUPFAM" id="SSF52833">
    <property type="entry name" value="Thioredoxin-like"/>
    <property type="match status" value="1"/>
</dbReference>
<dbReference type="PANTHER" id="PTHR42852:SF6">
    <property type="entry name" value="THIOL:DISULFIDE INTERCHANGE PROTEIN DSBE"/>
    <property type="match status" value="1"/>
</dbReference>
<dbReference type="GO" id="GO:0017004">
    <property type="term" value="P:cytochrome complex assembly"/>
    <property type="evidence" value="ECO:0007669"/>
    <property type="project" value="UniProtKB-KW"/>
</dbReference>
<evidence type="ECO:0000313" key="9">
    <source>
        <dbReference type="Proteomes" id="UP000250557"/>
    </source>
</evidence>
<dbReference type="Gene3D" id="3.40.30.10">
    <property type="entry name" value="Glutaredoxin"/>
    <property type="match status" value="1"/>
</dbReference>
<dbReference type="EMBL" id="CP071880">
    <property type="protein sequence ID" value="QTE50966.1"/>
    <property type="molecule type" value="Genomic_DNA"/>
</dbReference>
<sequence length="435" mass="50430">MRKFLILLIFCVNFSQVVAQNQKIILKRVVGNKRGAYQVPPSPEDATPLSIPDSMKFTYFKYYYTFPWTAEEVYRRYKNGVYTQDRYNKVMKSVTSQSVDTTLLESRIKEFDSFKVHIIAGVDITGNRVFLIDANGDNKIEPSEIITYTREIADSLRKNIHAKELMQNIALTQKSNRGKIRTFNIQILPVPYFSSFPSKRDSLTSFGILRNEHWEGQFQIKGKPVLFSAEPRTFSNETNKFRFEIKSDTSVSKFPLELKDYWATKVFSLTIDTAFTLPDSNVNLSITYHSPPKLLGDTTFQLALPSVKTQNQEPLHAFLNRGKYVLVDYWGTWCVPCIEKLPLVKEIYNENQSKLFIIGIAFDFDIDKVKNFEEKNGINWNSYYVDRNKNARLMKRLNVSLYPTYRLYSPEGKLLIDGNSETELRKIKMLLSASK</sequence>
<keyword evidence="5" id="KW-0732">Signal</keyword>
<evidence type="ECO:0000256" key="1">
    <source>
        <dbReference type="ARBA" id="ARBA00004196"/>
    </source>
</evidence>
<dbReference type="PANTHER" id="PTHR42852">
    <property type="entry name" value="THIOL:DISULFIDE INTERCHANGE PROTEIN DSBE"/>
    <property type="match status" value="1"/>
</dbReference>
<dbReference type="EMBL" id="CP043451">
    <property type="protein sequence ID" value="QEM06503.1"/>
    <property type="molecule type" value="Genomic_DNA"/>
</dbReference>
<evidence type="ECO:0000259" key="6">
    <source>
        <dbReference type="PROSITE" id="PS51352"/>
    </source>
</evidence>
<organism evidence="7 9">
    <name type="scientific">Mucilaginibacter rubeus</name>
    <dbReference type="NCBI Taxonomy" id="2027860"/>
    <lineage>
        <taxon>Bacteria</taxon>
        <taxon>Pseudomonadati</taxon>
        <taxon>Bacteroidota</taxon>
        <taxon>Sphingobacteriia</taxon>
        <taxon>Sphingobacteriales</taxon>
        <taxon>Sphingobacteriaceae</taxon>
        <taxon>Mucilaginibacter</taxon>
    </lineage>
</organism>
<gene>
    <name evidence="7" type="ORF">DIU31_024405</name>
    <name evidence="8" type="ORF">J3L21_03020</name>
</gene>
<dbReference type="Proteomes" id="UP000250557">
    <property type="component" value="Chromosome"/>
</dbReference>
<evidence type="ECO:0000256" key="4">
    <source>
        <dbReference type="ARBA" id="ARBA00023284"/>
    </source>
</evidence>
<dbReference type="GO" id="GO:0030313">
    <property type="term" value="C:cell envelope"/>
    <property type="evidence" value="ECO:0007669"/>
    <property type="project" value="UniProtKB-SubCell"/>
</dbReference>
<evidence type="ECO:0000313" key="10">
    <source>
        <dbReference type="Proteomes" id="UP000663940"/>
    </source>
</evidence>
<reference evidence="8 10" key="2">
    <citation type="submission" date="2021-03" db="EMBL/GenBank/DDBJ databases">
        <title>Mucilaginibacter strains isolated from gold and copper mining confer multi heavy-metal resistance.</title>
        <authorList>
            <person name="Li Y."/>
        </authorList>
    </citation>
    <scope>NUCLEOTIDE SEQUENCE [LARGE SCALE GENOMIC DNA]</scope>
    <source>
        <strain evidence="8 10">P2-4</strain>
    </source>
</reference>
<dbReference type="Pfam" id="PF13905">
    <property type="entry name" value="Thioredoxin_8"/>
    <property type="match status" value="1"/>
</dbReference>
<dbReference type="RefSeq" id="WP_112653003.1">
    <property type="nucleotide sequence ID" value="NZ_CP043451.1"/>
</dbReference>
<dbReference type="PROSITE" id="PS00018">
    <property type="entry name" value="EF_HAND_1"/>
    <property type="match status" value="1"/>
</dbReference>
<evidence type="ECO:0000256" key="2">
    <source>
        <dbReference type="ARBA" id="ARBA00022748"/>
    </source>
</evidence>
<reference evidence="7 9" key="1">
    <citation type="submission" date="2019-08" db="EMBL/GenBank/DDBJ databases">
        <title>Comparative genome analysis confer to the adaptation heavy metal polluted environment.</title>
        <authorList>
            <person name="Li Y."/>
        </authorList>
    </citation>
    <scope>NUCLEOTIDE SEQUENCE [LARGE SCALE GENOMIC DNA]</scope>
    <source>
        <strain evidence="7 9">P2</strain>
    </source>
</reference>
<keyword evidence="4" id="KW-0676">Redox-active center</keyword>
<protein>
    <submittedName>
        <fullName evidence="7">TlpA family protein disulfide reductase</fullName>
    </submittedName>
</protein>
<comment type="subcellular location">
    <subcellularLocation>
        <location evidence="1">Cell envelope</location>
    </subcellularLocation>
</comment>
<dbReference type="InterPro" id="IPR013766">
    <property type="entry name" value="Thioredoxin_domain"/>
</dbReference>
<dbReference type="PROSITE" id="PS51352">
    <property type="entry name" value="THIOREDOXIN_2"/>
    <property type="match status" value="1"/>
</dbReference>
<proteinExistence type="predicted"/>
<feature type="chain" id="PRO_5042006610" evidence="5">
    <location>
        <begin position="20"/>
        <end position="435"/>
    </location>
</feature>
<dbReference type="AlphaFoldDB" id="A0AAE6JJD8"/>
<name>A0AAE6JJD8_9SPHI</name>
<dbReference type="CDD" id="cd02966">
    <property type="entry name" value="TlpA_like_family"/>
    <property type="match status" value="1"/>
</dbReference>
<evidence type="ECO:0000256" key="5">
    <source>
        <dbReference type="SAM" id="SignalP"/>
    </source>
</evidence>
<keyword evidence="3" id="KW-1015">Disulfide bond</keyword>